<sequence>MLRCRTSKDQSSAQRLHACLRNIGLEEHALLGNHLVLTLVEVGSMHDAQQVFDGLAHRNERSWNSLMVGYTKCGLCKVKRFGSWP</sequence>
<protein>
    <recommendedName>
        <fullName evidence="3">Pentatricopeptide repeat-containing protein</fullName>
    </recommendedName>
</protein>
<keyword evidence="2" id="KW-1185">Reference proteome</keyword>
<evidence type="ECO:0000313" key="2">
    <source>
        <dbReference type="Proteomes" id="UP000886520"/>
    </source>
</evidence>
<dbReference type="AlphaFoldDB" id="A0A9D4UIN1"/>
<organism evidence="1 2">
    <name type="scientific">Adiantum capillus-veneris</name>
    <name type="common">Maidenhair fern</name>
    <dbReference type="NCBI Taxonomy" id="13818"/>
    <lineage>
        <taxon>Eukaryota</taxon>
        <taxon>Viridiplantae</taxon>
        <taxon>Streptophyta</taxon>
        <taxon>Embryophyta</taxon>
        <taxon>Tracheophyta</taxon>
        <taxon>Polypodiopsida</taxon>
        <taxon>Polypodiidae</taxon>
        <taxon>Polypodiales</taxon>
        <taxon>Pteridineae</taxon>
        <taxon>Pteridaceae</taxon>
        <taxon>Vittarioideae</taxon>
        <taxon>Adiantum</taxon>
    </lineage>
</organism>
<dbReference type="Proteomes" id="UP000886520">
    <property type="component" value="Chromosome 16"/>
</dbReference>
<dbReference type="OrthoDB" id="10411523at2759"/>
<name>A0A9D4UIN1_ADICA</name>
<accession>A0A9D4UIN1</accession>
<dbReference type="EMBL" id="JABFUD020000016">
    <property type="protein sequence ID" value="KAI5068599.1"/>
    <property type="molecule type" value="Genomic_DNA"/>
</dbReference>
<reference evidence="1" key="1">
    <citation type="submission" date="2021-01" db="EMBL/GenBank/DDBJ databases">
        <title>Adiantum capillus-veneris genome.</title>
        <authorList>
            <person name="Fang Y."/>
            <person name="Liao Q."/>
        </authorList>
    </citation>
    <scope>NUCLEOTIDE SEQUENCE</scope>
    <source>
        <strain evidence="1">H3</strain>
        <tissue evidence="1">Leaf</tissue>
    </source>
</reference>
<dbReference type="InterPro" id="IPR011990">
    <property type="entry name" value="TPR-like_helical_dom_sf"/>
</dbReference>
<gene>
    <name evidence="1" type="ORF">GOP47_0016944</name>
</gene>
<evidence type="ECO:0008006" key="3">
    <source>
        <dbReference type="Google" id="ProtNLM"/>
    </source>
</evidence>
<evidence type="ECO:0000313" key="1">
    <source>
        <dbReference type="EMBL" id="KAI5068599.1"/>
    </source>
</evidence>
<proteinExistence type="predicted"/>
<comment type="caution">
    <text evidence="1">The sequence shown here is derived from an EMBL/GenBank/DDBJ whole genome shotgun (WGS) entry which is preliminary data.</text>
</comment>
<dbReference type="Gene3D" id="1.25.40.10">
    <property type="entry name" value="Tetratricopeptide repeat domain"/>
    <property type="match status" value="1"/>
</dbReference>